<keyword evidence="1" id="KW-0614">Plasmid</keyword>
<evidence type="ECO:0000313" key="1">
    <source>
        <dbReference type="EMBL" id="QQZ64634.1"/>
    </source>
</evidence>
<dbReference type="Proteomes" id="UP000595841">
    <property type="component" value="Plasmid unnamed1"/>
</dbReference>
<dbReference type="EMBL" id="CP068596">
    <property type="protein sequence ID" value="QQZ64634.1"/>
    <property type="molecule type" value="Genomic_DNA"/>
</dbReference>
<organism evidence="1 2">
    <name type="scientific">Paenibacillus sonchi</name>
    <dbReference type="NCBI Taxonomy" id="373687"/>
    <lineage>
        <taxon>Bacteria</taxon>
        <taxon>Bacillati</taxon>
        <taxon>Bacillota</taxon>
        <taxon>Bacilli</taxon>
        <taxon>Bacillales</taxon>
        <taxon>Paenibacillaceae</taxon>
        <taxon>Paenibacillus</taxon>
        <taxon>Paenibacillus sonchi group</taxon>
    </lineage>
</organism>
<sequence>MLLQLRTPRCIRAKPAAPSEMTSCCNSAAWLHPGETGGAEQNDQLLQLRTPGCIRAKPAAPVGRSIVSGPVYTVKYIIFCLYSLRNKSLISLKLIFFLLSIIKRQNPIKSINFVYDFIFFHSHPQLMQPAMTARLSGDGSHP</sequence>
<dbReference type="AlphaFoldDB" id="A0A974PIJ5"/>
<dbReference type="KEGG" id="pson:JI735_33840"/>
<keyword evidence="2" id="KW-1185">Reference proteome</keyword>
<dbReference type="RefSeq" id="WP_202677767.1">
    <property type="nucleotide sequence ID" value="NZ_CP068596.1"/>
</dbReference>
<protein>
    <submittedName>
        <fullName evidence="1">Uncharacterized protein</fullName>
    </submittedName>
</protein>
<proteinExistence type="predicted"/>
<accession>A0A974PIJ5</accession>
<reference evidence="1 2" key="1">
    <citation type="submission" date="2021-01" db="EMBL/GenBank/DDBJ databases">
        <title>Whole genome sequence of Paenibacillus sonchi LMG 24727 for comparative genomics.</title>
        <authorList>
            <person name="Lee G."/>
            <person name="Kim M.-J."/>
            <person name="Lim K."/>
            <person name="Shin J.-H."/>
        </authorList>
    </citation>
    <scope>NUCLEOTIDE SEQUENCE [LARGE SCALE GENOMIC DNA]</scope>
    <source>
        <strain evidence="1 2">LMG 24727</strain>
        <plasmid evidence="1 2">unnamed1</plasmid>
    </source>
</reference>
<geneLocation type="plasmid" evidence="1 2">
    <name>unnamed1</name>
</geneLocation>
<gene>
    <name evidence="1" type="ORF">JI735_33840</name>
</gene>
<evidence type="ECO:0000313" key="2">
    <source>
        <dbReference type="Proteomes" id="UP000595841"/>
    </source>
</evidence>
<name>A0A974PIJ5_9BACL</name>